<organism evidence="1">
    <name type="scientific">Klebsiella pneumoniae</name>
    <dbReference type="NCBI Taxonomy" id="573"/>
    <lineage>
        <taxon>Bacteria</taxon>
        <taxon>Pseudomonadati</taxon>
        <taxon>Pseudomonadota</taxon>
        <taxon>Gammaproteobacteria</taxon>
        <taxon>Enterobacterales</taxon>
        <taxon>Enterobacteriaceae</taxon>
        <taxon>Klebsiella/Raoultella group</taxon>
        <taxon>Klebsiella</taxon>
        <taxon>Klebsiella pneumoniae complex</taxon>
    </lineage>
</organism>
<name>A0A483NY90_KLEPN</name>
<dbReference type="AlphaFoldDB" id="A0A483NY90"/>
<dbReference type="EMBL" id="SDCV01000016">
    <property type="protein sequence ID" value="TCY05232.1"/>
    <property type="molecule type" value="Genomic_DNA"/>
</dbReference>
<sequence>MELDDFSFMGRDLTEVERDHMKILQQITPELFSEFLTAKNTKQFCLSCGRLQLFVPHTTIHKVDPDSPEHTDADDWSYVTPNHKDNEAISVYDARYEVTCSHCGFTSLYSAYYVARWAKEKGLISAGNL</sequence>
<protein>
    <submittedName>
        <fullName evidence="1">Uncharacterized protein</fullName>
    </submittedName>
</protein>
<reference evidence="1" key="1">
    <citation type="submission" date="2019-01" db="EMBL/GenBank/DDBJ databases">
        <authorList>
            <person name="Lista F."/>
            <person name="Anselmo A."/>
        </authorList>
    </citation>
    <scope>NUCLEOTIDE SEQUENCE</scope>
    <source>
        <strain evidence="1">1S</strain>
    </source>
</reference>
<accession>A0A483NY90</accession>
<proteinExistence type="predicted"/>
<comment type="caution">
    <text evidence="1">The sequence shown here is derived from an EMBL/GenBank/DDBJ whole genome shotgun (WGS) entry which is preliminary data.</text>
</comment>
<dbReference type="RefSeq" id="WP_064163459.1">
    <property type="nucleotide sequence ID" value="NZ_FLHO01000001.1"/>
</dbReference>
<evidence type="ECO:0000313" key="1">
    <source>
        <dbReference type="EMBL" id="TCY05232.1"/>
    </source>
</evidence>
<gene>
    <name evidence="1" type="ORF">ETE68_17375</name>
</gene>